<comment type="similarity">
    <text evidence="1">Belongs to the polysaccharide lyase 8 family.</text>
</comment>
<keyword evidence="9" id="KW-1185">Reference proteome</keyword>
<evidence type="ECO:0000256" key="4">
    <source>
        <dbReference type="SAM" id="SignalP"/>
    </source>
</evidence>
<feature type="signal peptide" evidence="4">
    <location>
        <begin position="1"/>
        <end position="26"/>
    </location>
</feature>
<organism evidence="8 9">
    <name type="scientific">Fodinicola feengrottensis</name>
    <dbReference type="NCBI Taxonomy" id="435914"/>
    <lineage>
        <taxon>Bacteria</taxon>
        <taxon>Bacillati</taxon>
        <taxon>Actinomycetota</taxon>
        <taxon>Actinomycetes</taxon>
        <taxon>Mycobacteriales</taxon>
        <taxon>Fodinicola</taxon>
    </lineage>
</organism>
<dbReference type="InterPro" id="IPR012970">
    <property type="entry name" value="Lyase_8_alpha_N"/>
</dbReference>
<feature type="domain" description="Polysaccharide lyase 8 N-terminal alpha-helical" evidence="7">
    <location>
        <begin position="41"/>
        <end position="364"/>
    </location>
</feature>
<protein>
    <submittedName>
        <fullName evidence="8">Polysaccharide lyase 8 family protein</fullName>
    </submittedName>
</protein>
<dbReference type="SUPFAM" id="SSF74650">
    <property type="entry name" value="Galactose mutarotase-like"/>
    <property type="match status" value="1"/>
</dbReference>
<keyword evidence="2 4" id="KW-0732">Signal</keyword>
<feature type="chain" id="PRO_5046137071" evidence="4">
    <location>
        <begin position="27"/>
        <end position="793"/>
    </location>
</feature>
<evidence type="ECO:0000256" key="3">
    <source>
        <dbReference type="ARBA" id="ARBA00023239"/>
    </source>
</evidence>
<dbReference type="EMBL" id="BAAANY010000009">
    <property type="protein sequence ID" value="GAA1677905.1"/>
    <property type="molecule type" value="Genomic_DNA"/>
</dbReference>
<proteinExistence type="inferred from homology"/>
<dbReference type="InterPro" id="IPR011013">
    <property type="entry name" value="Gal_mutarotase_sf_dom"/>
</dbReference>
<dbReference type="Pfam" id="PF02884">
    <property type="entry name" value="Lyase_8_C"/>
    <property type="match status" value="1"/>
</dbReference>
<keyword evidence="3 8" id="KW-0456">Lyase</keyword>
<dbReference type="Proteomes" id="UP001500618">
    <property type="component" value="Unassembled WGS sequence"/>
</dbReference>
<evidence type="ECO:0000313" key="8">
    <source>
        <dbReference type="EMBL" id="GAA1677905.1"/>
    </source>
</evidence>
<dbReference type="Gene3D" id="2.70.98.10">
    <property type="match status" value="1"/>
</dbReference>
<accession>A0ABN2GWC2</accession>
<gene>
    <name evidence="8" type="ORF">GCM10009765_29010</name>
</gene>
<dbReference type="Gene3D" id="2.60.220.10">
    <property type="entry name" value="Polysaccharide lyase family 8-like, C-terminal"/>
    <property type="match status" value="1"/>
</dbReference>
<dbReference type="GO" id="GO:0016829">
    <property type="term" value="F:lyase activity"/>
    <property type="evidence" value="ECO:0007669"/>
    <property type="project" value="UniProtKB-KW"/>
</dbReference>
<dbReference type="InterPro" id="IPR038970">
    <property type="entry name" value="Lyase_8"/>
</dbReference>
<evidence type="ECO:0000256" key="2">
    <source>
        <dbReference type="ARBA" id="ARBA00022729"/>
    </source>
</evidence>
<dbReference type="PANTHER" id="PTHR38481">
    <property type="entry name" value="HYALURONATE LYASE"/>
    <property type="match status" value="1"/>
</dbReference>
<dbReference type="InterPro" id="IPR008929">
    <property type="entry name" value="Chondroitin_lyas"/>
</dbReference>
<dbReference type="InterPro" id="IPR014718">
    <property type="entry name" value="GH-type_carb-bd"/>
</dbReference>
<feature type="domain" description="Polysaccharide lyase family 8 central" evidence="5">
    <location>
        <begin position="405"/>
        <end position="667"/>
    </location>
</feature>
<dbReference type="SUPFAM" id="SSF49863">
    <property type="entry name" value="Hyaluronate lyase-like, C-terminal domain"/>
    <property type="match status" value="1"/>
</dbReference>
<dbReference type="Pfam" id="PF08124">
    <property type="entry name" value="Lyase_8_N"/>
    <property type="match status" value="1"/>
</dbReference>
<dbReference type="InterPro" id="IPR003159">
    <property type="entry name" value="Lyase_8_central_dom"/>
</dbReference>
<dbReference type="PANTHER" id="PTHR38481:SF1">
    <property type="entry name" value="HYALURONATE LYASE"/>
    <property type="match status" value="1"/>
</dbReference>
<evidence type="ECO:0000313" key="9">
    <source>
        <dbReference type="Proteomes" id="UP001500618"/>
    </source>
</evidence>
<evidence type="ECO:0000256" key="1">
    <source>
        <dbReference type="ARBA" id="ARBA00006699"/>
    </source>
</evidence>
<dbReference type="PROSITE" id="PS51318">
    <property type="entry name" value="TAT"/>
    <property type="match status" value="1"/>
</dbReference>
<dbReference type="SUPFAM" id="SSF48230">
    <property type="entry name" value="Chondroitin AC/alginate lyase"/>
    <property type="match status" value="1"/>
</dbReference>
<evidence type="ECO:0000259" key="6">
    <source>
        <dbReference type="Pfam" id="PF02884"/>
    </source>
</evidence>
<dbReference type="CDD" id="cd01083">
    <property type="entry name" value="GAG_Lyase"/>
    <property type="match status" value="1"/>
</dbReference>
<evidence type="ECO:0000259" key="7">
    <source>
        <dbReference type="Pfam" id="PF08124"/>
    </source>
</evidence>
<dbReference type="Pfam" id="PF02278">
    <property type="entry name" value="Lyase_8"/>
    <property type="match status" value="1"/>
</dbReference>
<dbReference type="Gene3D" id="1.50.10.100">
    <property type="entry name" value="Chondroitin AC/alginate lyase"/>
    <property type="match status" value="1"/>
</dbReference>
<dbReference type="InterPro" id="IPR006311">
    <property type="entry name" value="TAT_signal"/>
</dbReference>
<reference evidence="8 9" key="1">
    <citation type="journal article" date="2019" name="Int. J. Syst. Evol. Microbiol.">
        <title>The Global Catalogue of Microorganisms (GCM) 10K type strain sequencing project: providing services to taxonomists for standard genome sequencing and annotation.</title>
        <authorList>
            <consortium name="The Broad Institute Genomics Platform"/>
            <consortium name="The Broad Institute Genome Sequencing Center for Infectious Disease"/>
            <person name="Wu L."/>
            <person name="Ma J."/>
        </authorList>
    </citation>
    <scope>NUCLEOTIDE SEQUENCE [LARGE SCALE GENOMIC DNA]</scope>
    <source>
        <strain evidence="8 9">JCM 14718</strain>
    </source>
</reference>
<dbReference type="InterPro" id="IPR011071">
    <property type="entry name" value="Lyase_8-like_C"/>
</dbReference>
<comment type="caution">
    <text evidence="8">The sequence shown here is derived from an EMBL/GenBank/DDBJ whole genome shotgun (WGS) entry which is preliminary data.</text>
</comment>
<dbReference type="RefSeq" id="WP_344310622.1">
    <property type="nucleotide sequence ID" value="NZ_BAAANY010000009.1"/>
</dbReference>
<sequence>MVSRRQLFGVAAGVGLVGAVGTPASAADAYDSLRATVVRLTTGGVFDSDDPDFRHGLDALDAAAGSYWQQLDRSSNRTALWPDLPLTATDAVNANLSLNRLRTLATAWATNGAALAANADVLAATIDGLAFVYQRRYHEAATEVGNWWNWEIGAPRALVQTCLLVADHLPATATADYLRVLGKFVRTPDRRTNAPTVLETGANRMDKCVIVAMSGILGRDPARMTMATDGLSDVSGGGKNSIFQYVESGDGFYRDGSFVQHTNIAYVGTYGNVLLGDVGFLLALLAGSPWQVTDPNLNVVLDAVAASFAPFVTNGRMMDCVRGRAIARDYESDHIDGHGTIASVLTLAAGAPAAYAATFRSLAKGWILRDTALPYLANAALPDLGLAKQVLADQTVVAAPEPSDHRQFSYQDRIVHRRPDWSFSIGLSSARTARYEAGNAENLHGWYLGDGPTYVYDGDLTQYSDGFWPTVNAYRLAGTTVQTTVRTRADENGWVSPAGLNSWVGGATDGQVGAVGMDLRSYDSALTAKKSWFCLNDAVVCLGAGISRTGAQPVRVESTVDNRNLHAAGSNRLLVDGRERAAQWGEPESIAHVGWAHLDGICGYAFGAGTTIHALREERKAAWWDIDQGADTAGSKTPITRRYATMWFDHGVDPANASYVYTLIPGATVAQTIRWSALMPAVVAANTVTVQAIRQPWQGLLMANFWAAGSVDRLVSSGPASVVLRRTGSTLEVAVSDPSRTQDSLTVCLPYPIRSVVSADATVTVVQSRPFAQLRIATGGSHGRTQMATLRLW</sequence>
<evidence type="ECO:0000259" key="5">
    <source>
        <dbReference type="Pfam" id="PF02278"/>
    </source>
</evidence>
<dbReference type="InterPro" id="IPR004103">
    <property type="entry name" value="Lyase_8_C"/>
</dbReference>
<feature type="domain" description="Polysaccharide lyase family 8 C-terminal" evidence="6">
    <location>
        <begin position="683"/>
        <end position="746"/>
    </location>
</feature>
<name>A0ABN2GWC2_9ACTN</name>